<dbReference type="GO" id="GO:0005684">
    <property type="term" value="C:U2-type spliceosomal complex"/>
    <property type="evidence" value="ECO:0007669"/>
    <property type="project" value="TreeGrafter"/>
</dbReference>
<dbReference type="EMBL" id="BNJQ01000027">
    <property type="protein sequence ID" value="GHP10000.1"/>
    <property type="molecule type" value="Genomic_DNA"/>
</dbReference>
<dbReference type="GO" id="GO:0071014">
    <property type="term" value="C:post-mRNA release spliceosomal complex"/>
    <property type="evidence" value="ECO:0007669"/>
    <property type="project" value="TreeGrafter"/>
</dbReference>
<protein>
    <submittedName>
        <fullName evidence="2">Uncharacterized protein</fullName>
    </submittedName>
</protein>
<feature type="compositionally biased region" description="Pro residues" evidence="1">
    <location>
        <begin position="96"/>
        <end position="111"/>
    </location>
</feature>
<evidence type="ECO:0000256" key="1">
    <source>
        <dbReference type="SAM" id="MobiDB-lite"/>
    </source>
</evidence>
<dbReference type="PANTHER" id="PTHR31551">
    <property type="entry name" value="PRE-MRNA-SPLICING FACTOR CWF18"/>
    <property type="match status" value="1"/>
</dbReference>
<dbReference type="Pfam" id="PF08315">
    <property type="entry name" value="cwf18"/>
    <property type="match status" value="1"/>
</dbReference>
<comment type="caution">
    <text evidence="2">The sequence shown here is derived from an EMBL/GenBank/DDBJ whole genome shotgun (WGS) entry which is preliminary data.</text>
</comment>
<proteinExistence type="predicted"/>
<dbReference type="Proteomes" id="UP000660262">
    <property type="component" value="Unassembled WGS sequence"/>
</dbReference>
<name>A0A830HW50_9CHLO</name>
<accession>A0A830HW50</accession>
<feature type="compositionally biased region" description="Gly residues" evidence="1">
    <location>
        <begin position="72"/>
        <end position="83"/>
    </location>
</feature>
<reference evidence="2" key="1">
    <citation type="submission" date="2020-10" db="EMBL/GenBank/DDBJ databases">
        <title>Unveiling of a novel bifunctional photoreceptor, Dualchrome1, isolated from a cosmopolitan green alga.</title>
        <authorList>
            <person name="Suzuki S."/>
            <person name="Kawachi M."/>
        </authorList>
    </citation>
    <scope>NUCLEOTIDE SEQUENCE</scope>
    <source>
        <strain evidence="2">NIES 2893</strain>
    </source>
</reference>
<evidence type="ECO:0000313" key="3">
    <source>
        <dbReference type="Proteomes" id="UP000660262"/>
    </source>
</evidence>
<gene>
    <name evidence="2" type="ORF">PPROV_000873300</name>
</gene>
<sequence length="172" mass="17955">MEAAESRRARLLALRADAQKVRIHQNESLSTPSESGGGAAQTAHHGDRAADDNETPVVHFRNYVPRSHEGDGGAGARGGGADGGVLETQVARVPAAAPPPPTAMPSVPPPAAAAAANDVPLPSDIPTKPNADLRREVAKQLAKLERRTQRALVDMSVEEERMRGAEAASLGR</sequence>
<dbReference type="OrthoDB" id="10261348at2759"/>
<dbReference type="InterPro" id="IPR013169">
    <property type="entry name" value="mRNA_splic_Cwf18-like"/>
</dbReference>
<keyword evidence="3" id="KW-1185">Reference proteome</keyword>
<dbReference type="AlphaFoldDB" id="A0A830HW50"/>
<evidence type="ECO:0000313" key="2">
    <source>
        <dbReference type="EMBL" id="GHP10000.1"/>
    </source>
</evidence>
<organism evidence="2 3">
    <name type="scientific">Pycnococcus provasolii</name>
    <dbReference type="NCBI Taxonomy" id="41880"/>
    <lineage>
        <taxon>Eukaryota</taxon>
        <taxon>Viridiplantae</taxon>
        <taxon>Chlorophyta</taxon>
        <taxon>Pseudoscourfieldiophyceae</taxon>
        <taxon>Pseudoscourfieldiales</taxon>
        <taxon>Pycnococcaceae</taxon>
        <taxon>Pycnococcus</taxon>
    </lineage>
</organism>
<dbReference type="PANTHER" id="PTHR31551:SF1">
    <property type="entry name" value="COILED-COIL DOMAIN-CONTAINING PROTEIN 12"/>
    <property type="match status" value="1"/>
</dbReference>
<feature type="region of interest" description="Disordered" evidence="1">
    <location>
        <begin position="16"/>
        <end position="131"/>
    </location>
</feature>
<feature type="compositionally biased region" description="Low complexity" evidence="1">
    <location>
        <begin position="112"/>
        <end position="122"/>
    </location>
</feature>